<protein>
    <submittedName>
        <fullName evidence="2">GNAT family N-acetyltransferase</fullName>
    </submittedName>
</protein>
<comment type="caution">
    <text evidence="2">The sequence shown here is derived from an EMBL/GenBank/DDBJ whole genome shotgun (WGS) entry which is preliminary data.</text>
</comment>
<dbReference type="PANTHER" id="PTHR41368:SF1">
    <property type="entry name" value="PROTEIN YGHO"/>
    <property type="match status" value="1"/>
</dbReference>
<proteinExistence type="predicted"/>
<dbReference type="InterPro" id="IPR000182">
    <property type="entry name" value="GNAT_dom"/>
</dbReference>
<dbReference type="Gene3D" id="3.40.630.30">
    <property type="match status" value="1"/>
</dbReference>
<dbReference type="InterPro" id="IPR039968">
    <property type="entry name" value="BcerS-like"/>
</dbReference>
<evidence type="ECO:0000313" key="2">
    <source>
        <dbReference type="EMBL" id="MCG2590683.1"/>
    </source>
</evidence>
<gene>
    <name evidence="2" type="ORF">L6773_19070</name>
</gene>
<accession>A0ABS9KIL0</accession>
<dbReference type="InterPro" id="IPR016181">
    <property type="entry name" value="Acyl_CoA_acyltransferase"/>
</dbReference>
<organism evidence="2 3">
    <name type="scientific">Rhodohalobacter sulfatireducens</name>
    <dbReference type="NCBI Taxonomy" id="2911366"/>
    <lineage>
        <taxon>Bacteria</taxon>
        <taxon>Pseudomonadati</taxon>
        <taxon>Balneolota</taxon>
        <taxon>Balneolia</taxon>
        <taxon>Balneolales</taxon>
        <taxon>Balneolaceae</taxon>
        <taxon>Rhodohalobacter</taxon>
    </lineage>
</organism>
<dbReference type="RefSeq" id="WP_237856131.1">
    <property type="nucleotide sequence ID" value="NZ_JAKLWS010000040.1"/>
</dbReference>
<sequence>MKENPNTHEISIITTEKDRKEFIEFPYRHYSHNKYWVAPLLMEQKKLINEKKNPFYNNAEIALFLAKLNGETAGRIAAIIDHRYNEFHKAKTGFFGFFESIDNHNTANLLFKVAEDWLREKGMEDVLGPSNPSMMDEIGILVDGFEKYPSILMPYHKPYYDKLAKKAGYEKEMDLLTYLVTQNSVDRERAERAVKIVKKRLPDLEIRKINMRKIKDEVHIIRDIFNEAWKNNWGFIPLSKEEFDALASDLKTIVDDDFAHIAEINGQPVGFSIALPDYNQIFRDMNGRLFPFGIFKLLWNKRKIDKVRTALMGVLPEYQGKGIDVLMHREAIQNGLEKGVHSSEVGWILENNIQMVRVAERIGGKLDKRYRMYSKKL</sequence>
<name>A0ABS9KIL0_9BACT</name>
<evidence type="ECO:0000313" key="3">
    <source>
        <dbReference type="Proteomes" id="UP001165366"/>
    </source>
</evidence>
<dbReference type="EMBL" id="JAKLWS010000040">
    <property type="protein sequence ID" value="MCG2590683.1"/>
    <property type="molecule type" value="Genomic_DNA"/>
</dbReference>
<dbReference type="SUPFAM" id="SSF55729">
    <property type="entry name" value="Acyl-CoA N-acyltransferases (Nat)"/>
    <property type="match status" value="1"/>
</dbReference>
<feature type="domain" description="N-acetyltransferase" evidence="1">
    <location>
        <begin position="209"/>
        <end position="377"/>
    </location>
</feature>
<dbReference type="Pfam" id="PF00583">
    <property type="entry name" value="Acetyltransf_1"/>
    <property type="match status" value="1"/>
</dbReference>
<dbReference type="Proteomes" id="UP001165366">
    <property type="component" value="Unassembled WGS sequence"/>
</dbReference>
<reference evidence="2" key="1">
    <citation type="submission" date="2022-01" db="EMBL/GenBank/DDBJ databases">
        <authorList>
            <person name="Wang Y."/>
        </authorList>
    </citation>
    <scope>NUCLEOTIDE SEQUENCE</scope>
    <source>
        <strain evidence="2">WB101</strain>
    </source>
</reference>
<reference evidence="2" key="2">
    <citation type="submission" date="2024-05" db="EMBL/GenBank/DDBJ databases">
        <title>Rhodohalobacter halophilus gen. nov., sp. nov., a moderately halophilic member of the family Balneolaceae.</title>
        <authorList>
            <person name="Xia J."/>
        </authorList>
    </citation>
    <scope>NUCLEOTIDE SEQUENCE</scope>
    <source>
        <strain evidence="2">WB101</strain>
    </source>
</reference>
<keyword evidence="3" id="KW-1185">Reference proteome</keyword>
<dbReference type="PANTHER" id="PTHR41368">
    <property type="entry name" value="PROTEIN YGHO"/>
    <property type="match status" value="1"/>
</dbReference>
<dbReference type="PROSITE" id="PS51186">
    <property type="entry name" value="GNAT"/>
    <property type="match status" value="1"/>
</dbReference>
<evidence type="ECO:0000259" key="1">
    <source>
        <dbReference type="PROSITE" id="PS51186"/>
    </source>
</evidence>